<evidence type="ECO:0000313" key="12">
    <source>
        <dbReference type="Proteomes" id="UP000053369"/>
    </source>
</evidence>
<dbReference type="FunFam" id="2.60.40.60:FF:000002">
    <property type="entry name" value="Protocadherin alpha 2"/>
    <property type="match status" value="1"/>
</dbReference>
<keyword evidence="12" id="KW-1185">Reference proteome</keyword>
<comment type="subcellular location">
    <subcellularLocation>
        <location evidence="1">Membrane</location>
        <topology evidence="1">Single-pass membrane protein</topology>
    </subcellularLocation>
</comment>
<dbReference type="CDD" id="cd11304">
    <property type="entry name" value="Cadherin_repeat"/>
    <property type="match status" value="1"/>
</dbReference>
<gene>
    <name evidence="11" type="ORF">N332_08523</name>
</gene>
<evidence type="ECO:0000256" key="8">
    <source>
        <dbReference type="ARBA" id="ARBA00023180"/>
    </source>
</evidence>
<keyword evidence="2" id="KW-0812">Transmembrane</keyword>
<dbReference type="SUPFAM" id="SSF49313">
    <property type="entry name" value="Cadherin-like"/>
    <property type="match status" value="3"/>
</dbReference>
<evidence type="ECO:0000256" key="3">
    <source>
        <dbReference type="ARBA" id="ARBA00022737"/>
    </source>
</evidence>
<evidence type="ECO:0000256" key="5">
    <source>
        <dbReference type="ARBA" id="ARBA00022889"/>
    </source>
</evidence>
<dbReference type="FunFam" id="2.60.40.60:FF:000129">
    <property type="entry name" value="protocadherin alpha-C2 isoform X1"/>
    <property type="match status" value="1"/>
</dbReference>
<evidence type="ECO:0000256" key="4">
    <source>
        <dbReference type="ARBA" id="ARBA00022837"/>
    </source>
</evidence>
<evidence type="ECO:0000256" key="1">
    <source>
        <dbReference type="ARBA" id="ARBA00004167"/>
    </source>
</evidence>
<keyword evidence="8" id="KW-0325">Glycoprotein</keyword>
<evidence type="ECO:0000256" key="6">
    <source>
        <dbReference type="ARBA" id="ARBA00022989"/>
    </source>
</evidence>
<feature type="domain" description="Cadherin" evidence="10">
    <location>
        <begin position="14"/>
        <end position="184"/>
    </location>
</feature>
<reference evidence="11 12" key="1">
    <citation type="submission" date="2014-04" db="EMBL/GenBank/DDBJ databases">
        <title>Genome evolution of avian class.</title>
        <authorList>
            <person name="Zhang G."/>
            <person name="Li C."/>
        </authorList>
    </citation>
    <scope>NUCLEOTIDE SEQUENCE [LARGE SCALE GENOMIC DNA]</scope>
    <source>
        <strain evidence="11">BGI_N332</strain>
    </source>
</reference>
<dbReference type="GO" id="GO:0005886">
    <property type="term" value="C:plasma membrane"/>
    <property type="evidence" value="ECO:0007669"/>
    <property type="project" value="InterPro"/>
</dbReference>
<dbReference type="InterPro" id="IPR015919">
    <property type="entry name" value="Cadherin-like_sf"/>
</dbReference>
<dbReference type="AlphaFoldDB" id="A0A091RCE0"/>
<keyword evidence="5" id="KW-0130">Cell adhesion</keyword>
<dbReference type="InterPro" id="IPR020894">
    <property type="entry name" value="Cadherin_CS"/>
</dbReference>
<evidence type="ECO:0000259" key="10">
    <source>
        <dbReference type="PROSITE" id="PS50268"/>
    </source>
</evidence>
<proteinExistence type="predicted"/>
<organism evidence="11 12">
    <name type="scientific">Mesitornis unicolor</name>
    <name type="common">brown roatelo</name>
    <dbReference type="NCBI Taxonomy" id="54374"/>
    <lineage>
        <taxon>Eukaryota</taxon>
        <taxon>Metazoa</taxon>
        <taxon>Chordata</taxon>
        <taxon>Craniata</taxon>
        <taxon>Vertebrata</taxon>
        <taxon>Euteleostomi</taxon>
        <taxon>Archelosauria</taxon>
        <taxon>Archosauria</taxon>
        <taxon>Dinosauria</taxon>
        <taxon>Saurischia</taxon>
        <taxon>Theropoda</taxon>
        <taxon>Coelurosauria</taxon>
        <taxon>Aves</taxon>
        <taxon>Neognathae</taxon>
        <taxon>Neoaves</taxon>
        <taxon>Columbimorphae</taxon>
        <taxon>Mesitornithiformes</taxon>
        <taxon>Mesitornithidae</taxon>
        <taxon>Mesitornis</taxon>
    </lineage>
</organism>
<evidence type="ECO:0000256" key="2">
    <source>
        <dbReference type="ARBA" id="ARBA00022692"/>
    </source>
</evidence>
<dbReference type="Proteomes" id="UP000053369">
    <property type="component" value="Unassembled WGS sequence"/>
</dbReference>
<protein>
    <submittedName>
        <fullName evidence="11">Protocadherin beta-15</fullName>
    </submittedName>
</protein>
<dbReference type="GO" id="GO:0007156">
    <property type="term" value="P:homophilic cell adhesion via plasma membrane adhesion molecules"/>
    <property type="evidence" value="ECO:0007669"/>
    <property type="project" value="InterPro"/>
</dbReference>
<dbReference type="PROSITE" id="PS00232">
    <property type="entry name" value="CADHERIN_1"/>
    <property type="match status" value="2"/>
</dbReference>
<sequence length="216" mass="23109">IVVLDVNDNAPVFTQELYIGQILENAPEGSVFLSVVATDQDAGPNGDISYQLSQVVDQSHSAFAIDPVSGEIKLTKPLDFEAAENSPIPENSLPGTVVALFTVRDRDAGANGKISCALEDQLSFSLRPAYKNYYELVTVSTLDREEMARYILTVTAADAGSPPLTTTQTFTVDISDVNDNAPVFNQTSYTMYVHENNVPSVLVGAVNASDADVGSN</sequence>
<dbReference type="Gene3D" id="2.60.40.60">
    <property type="entry name" value="Cadherins"/>
    <property type="match status" value="3"/>
</dbReference>
<accession>A0A091RCE0</accession>
<dbReference type="Pfam" id="PF00028">
    <property type="entry name" value="Cadherin"/>
    <property type="match status" value="2"/>
</dbReference>
<dbReference type="SMART" id="SM00112">
    <property type="entry name" value="CA"/>
    <property type="match status" value="2"/>
</dbReference>
<keyword evidence="6" id="KW-1133">Transmembrane helix</keyword>
<dbReference type="EMBL" id="KK812962">
    <property type="protein sequence ID" value="KFQ36897.1"/>
    <property type="molecule type" value="Genomic_DNA"/>
</dbReference>
<evidence type="ECO:0000256" key="7">
    <source>
        <dbReference type="ARBA" id="ARBA00023136"/>
    </source>
</evidence>
<name>A0A091RCE0_9AVES</name>
<dbReference type="GO" id="GO:0005509">
    <property type="term" value="F:calcium ion binding"/>
    <property type="evidence" value="ECO:0007669"/>
    <property type="project" value="UniProtKB-UniRule"/>
</dbReference>
<dbReference type="InterPro" id="IPR002126">
    <property type="entry name" value="Cadherin-like_dom"/>
</dbReference>
<dbReference type="PRINTS" id="PR00205">
    <property type="entry name" value="CADHERIN"/>
</dbReference>
<feature type="non-terminal residue" evidence="11">
    <location>
        <position position="1"/>
    </location>
</feature>
<evidence type="ECO:0000313" key="11">
    <source>
        <dbReference type="EMBL" id="KFQ36897.1"/>
    </source>
</evidence>
<dbReference type="PANTHER" id="PTHR24028:SF118">
    <property type="entry name" value="PROTOCADHERIN BETA-1"/>
    <property type="match status" value="1"/>
</dbReference>
<dbReference type="PANTHER" id="PTHR24028">
    <property type="entry name" value="CADHERIN-87A"/>
    <property type="match status" value="1"/>
</dbReference>
<keyword evidence="7" id="KW-0472">Membrane</keyword>
<evidence type="ECO:0000256" key="9">
    <source>
        <dbReference type="PROSITE-ProRule" id="PRU00043"/>
    </source>
</evidence>
<feature type="non-terminal residue" evidence="11">
    <location>
        <position position="216"/>
    </location>
</feature>
<dbReference type="PROSITE" id="PS50268">
    <property type="entry name" value="CADHERIN_2"/>
    <property type="match status" value="1"/>
</dbReference>
<keyword evidence="4 9" id="KW-0106">Calcium</keyword>
<keyword evidence="3" id="KW-0677">Repeat</keyword>
<dbReference type="InterPro" id="IPR050174">
    <property type="entry name" value="Protocadherin/Cadherin-CA"/>
</dbReference>